<protein>
    <recommendedName>
        <fullName evidence="2">endopeptidase La</fullName>
        <ecNumber evidence="2">3.4.21.53</ecNumber>
    </recommendedName>
</protein>
<dbReference type="InterPro" id="IPR020568">
    <property type="entry name" value="Ribosomal_Su5_D2-typ_SF"/>
</dbReference>
<evidence type="ECO:0000259" key="3">
    <source>
        <dbReference type="PROSITE" id="PS51786"/>
    </source>
</evidence>
<dbReference type="Proteomes" id="UP000063234">
    <property type="component" value="Chromosome"/>
</dbReference>
<dbReference type="GO" id="GO:0004252">
    <property type="term" value="F:serine-type endopeptidase activity"/>
    <property type="evidence" value="ECO:0007669"/>
    <property type="project" value="UniProtKB-UniRule"/>
</dbReference>
<sequence>MELKPAQLKWRCSPKPFISAKDRTENITYRVQKRAKRAVRFGLESDSDGFNVYVVGDEGVGKKWLVMREAEELAKKLPVPSDWCYLFNFKDPKSPKAISLPSGKAKEFKEDMRSFIEHLKQELPKAFESKEYEEKAKEITDKYNREKENVFRQLTRMAEIAGFTVKITPTGIALFPLMSGQLVPEEKLISDPKLREFVNSKRREIEPLVSDYLKKIRDLEKEQYKELKKLREEVALFVINTFIEDLQEKYRVFEEISQHLVEVKEDILKNIDIFLQLPSAGENPFLTLQVDKSLSKYEVNVVVDNSSLQHAPLIYEKNPTYSNLFGKIGVRAEFGLYVTDFTQIVPGSLHKANGGILVLRVRDVLINPGVWYALKKVLLHKEITVQPFLEELGIAPPVSSLFKPQPIPLNVKVVLLGDRLTFYLLGLYDPEFHRLFKVKADFSEEIDNSPENRKLLGFTLQQIAMNHQLLPLDSKAVATVMEYSARLAGSKNKLSLKMEKLLDVIREAHFTAKRENASSIGRKHVLEAIEQKEFRSNLLEEKILELIREGTIIIDPREKRVGQVYGLSLLEIDDYTFGKPVRITATSFSGNKGIISIERETKLSGKIFEKAILTLSGYLGNTYGKDQPLALTAFLAFEQSYSMVEGDSATLAELVALLSSIAGVPVRQEIAITGSVDQLGNVQPVGGINEKVEGFWKVCDMLKVEGGVIIPNRNVHNLQLKDDVVKSVKRGKFKIFAVDKVDEAIEIMSDLKATEFHAKVKDGLRELYKYSAQKEEK</sequence>
<dbReference type="InterPro" id="IPR046844">
    <property type="entry name" value="Lon-like_helical"/>
</dbReference>
<dbReference type="RefSeq" id="WP_068549649.1">
    <property type="nucleotide sequence ID" value="NZ_AP013035.1"/>
</dbReference>
<dbReference type="Pfam" id="PF20436">
    <property type="entry name" value="LonB_AAA-LID"/>
    <property type="match status" value="1"/>
</dbReference>
<dbReference type="EC" id="3.4.21.53" evidence="2"/>
<evidence type="ECO:0000256" key="1">
    <source>
        <dbReference type="ARBA" id="ARBA00022670"/>
    </source>
</evidence>
<evidence type="ECO:0000256" key="2">
    <source>
        <dbReference type="PROSITE-ProRule" id="PRU01122"/>
    </source>
</evidence>
<feature type="active site" evidence="2">
    <location>
        <position position="648"/>
    </location>
</feature>
<dbReference type="Gene3D" id="3.40.50.300">
    <property type="entry name" value="P-loop containing nucleotide triphosphate hydrolases"/>
    <property type="match status" value="2"/>
</dbReference>
<dbReference type="STRING" id="1298851.TST_0852"/>
<dbReference type="AlphaFoldDB" id="A0A0S3QTJ7"/>
<proteinExistence type="inferred from homology"/>
<dbReference type="GO" id="GO:0005524">
    <property type="term" value="F:ATP binding"/>
    <property type="evidence" value="ECO:0007669"/>
    <property type="project" value="InterPro"/>
</dbReference>
<dbReference type="OrthoDB" id="9758568at2"/>
<comment type="catalytic activity">
    <reaction evidence="2">
        <text>Hydrolysis of proteins in presence of ATP.</text>
        <dbReference type="EC" id="3.4.21.53"/>
    </reaction>
</comment>
<dbReference type="PANTHER" id="PTHR10046">
    <property type="entry name" value="ATP DEPENDENT LON PROTEASE FAMILY MEMBER"/>
    <property type="match status" value="1"/>
</dbReference>
<dbReference type="GO" id="GO:0006508">
    <property type="term" value="P:proteolysis"/>
    <property type="evidence" value="ECO:0007669"/>
    <property type="project" value="UniProtKB-KW"/>
</dbReference>
<dbReference type="Pfam" id="PF13654">
    <property type="entry name" value="AAA_32"/>
    <property type="match status" value="1"/>
</dbReference>
<dbReference type="InterPro" id="IPR041699">
    <property type="entry name" value="AAA_32"/>
</dbReference>
<dbReference type="InterPro" id="IPR008269">
    <property type="entry name" value="Lon_proteolytic"/>
</dbReference>
<keyword evidence="2" id="KW-0720">Serine protease</keyword>
<name>A0A0S3QTJ7_THET7</name>
<dbReference type="PRINTS" id="PR00830">
    <property type="entry name" value="ENDOLAPTASE"/>
</dbReference>
<dbReference type="SUPFAM" id="SSF54211">
    <property type="entry name" value="Ribosomal protein S5 domain 2-like"/>
    <property type="match status" value="1"/>
</dbReference>
<gene>
    <name evidence="4" type="ORF">TST_0852</name>
</gene>
<evidence type="ECO:0000313" key="4">
    <source>
        <dbReference type="EMBL" id="BAT71652.1"/>
    </source>
</evidence>
<comment type="similarity">
    <text evidence="2">Belongs to the peptidase S16 family.</text>
</comment>
<dbReference type="GO" id="GO:0030163">
    <property type="term" value="P:protein catabolic process"/>
    <property type="evidence" value="ECO:0007669"/>
    <property type="project" value="InterPro"/>
</dbReference>
<dbReference type="InterPro" id="IPR027065">
    <property type="entry name" value="Lon_Prtase"/>
</dbReference>
<dbReference type="EMBL" id="AP013035">
    <property type="protein sequence ID" value="BAT71652.1"/>
    <property type="molecule type" value="Genomic_DNA"/>
</dbReference>
<dbReference type="KEGG" id="ttk:TST_0852"/>
<dbReference type="SUPFAM" id="SSF52540">
    <property type="entry name" value="P-loop containing nucleoside triphosphate hydrolases"/>
    <property type="match status" value="1"/>
</dbReference>
<keyword evidence="5" id="KW-1185">Reference proteome</keyword>
<accession>A0A0S3QTJ7</accession>
<dbReference type="Pfam" id="PF20437">
    <property type="entry name" value="LonC_helical"/>
    <property type="match status" value="1"/>
</dbReference>
<organism evidence="4 5">
    <name type="scientific">Thermosulfidibacter takaii (strain DSM 17441 / JCM 13301 / NBRC 103674 / ABI70S6)</name>
    <dbReference type="NCBI Taxonomy" id="1298851"/>
    <lineage>
        <taxon>Bacteria</taxon>
        <taxon>Pseudomonadati</taxon>
        <taxon>Thermosulfidibacterota</taxon>
        <taxon>Thermosulfidibacteria</taxon>
        <taxon>Thermosulfidibacterales</taxon>
        <taxon>Thermosulfidibacteraceae</taxon>
    </lineage>
</organism>
<feature type="active site" evidence="2">
    <location>
        <position position="691"/>
    </location>
</feature>
<dbReference type="InterPro" id="IPR014721">
    <property type="entry name" value="Ribsml_uS5_D2-typ_fold_subgr"/>
</dbReference>
<feature type="domain" description="Lon proteolytic" evidence="3">
    <location>
        <begin position="558"/>
        <end position="751"/>
    </location>
</feature>
<dbReference type="InterPro" id="IPR027417">
    <property type="entry name" value="P-loop_NTPase"/>
</dbReference>
<dbReference type="PATRIC" id="fig|1298851.3.peg.888"/>
<dbReference type="PROSITE" id="PS51786">
    <property type="entry name" value="LON_PROTEOLYTIC"/>
    <property type="match status" value="1"/>
</dbReference>
<keyword evidence="2" id="KW-0378">Hydrolase</keyword>
<keyword evidence="1 2" id="KW-0645">Protease</keyword>
<dbReference type="GO" id="GO:0004176">
    <property type="term" value="F:ATP-dependent peptidase activity"/>
    <property type="evidence" value="ECO:0007669"/>
    <property type="project" value="UniProtKB-UniRule"/>
</dbReference>
<dbReference type="InterPro" id="IPR046843">
    <property type="entry name" value="LonB_AAA-LID"/>
</dbReference>
<evidence type="ECO:0000313" key="5">
    <source>
        <dbReference type="Proteomes" id="UP000063234"/>
    </source>
</evidence>
<dbReference type="Gene3D" id="3.30.230.10">
    <property type="match status" value="1"/>
</dbReference>
<reference evidence="5" key="1">
    <citation type="journal article" date="2018" name="Science">
        <title>A primordial and reversible TCA cycle in a facultatively chemolithoautotrophic thermophile.</title>
        <authorList>
            <person name="Nunoura T."/>
            <person name="Chikaraishi Y."/>
            <person name="Izaki R."/>
            <person name="Suwa T."/>
            <person name="Sato T."/>
            <person name="Harada T."/>
            <person name="Mori K."/>
            <person name="Kato Y."/>
            <person name="Miyazaki M."/>
            <person name="Shimamura S."/>
            <person name="Yanagawa K."/>
            <person name="Shuto A."/>
            <person name="Ohkouchi N."/>
            <person name="Fujita N."/>
            <person name="Takaki Y."/>
            <person name="Atomi H."/>
            <person name="Takai K."/>
        </authorList>
    </citation>
    <scope>NUCLEOTIDE SEQUENCE [LARGE SCALE GENOMIC DNA]</scope>
    <source>
        <strain evidence="5">DSM 17441 / JCM 13301 / NBRC 103674 / ABI70S6</strain>
    </source>
</reference>
<dbReference type="Pfam" id="PF05362">
    <property type="entry name" value="Lon_C"/>
    <property type="match status" value="1"/>
</dbReference>
<dbReference type="Gene3D" id="1.10.8.60">
    <property type="match status" value="1"/>
</dbReference>